<dbReference type="InterPro" id="IPR006674">
    <property type="entry name" value="HD_domain"/>
</dbReference>
<dbReference type="STRING" id="1797517.A3F61_01175"/>
<comment type="caution">
    <text evidence="9">The sequence shown here is derived from an EMBL/GenBank/DDBJ whole genome shotgun (WGS) entry which is preliminary data.</text>
</comment>
<protein>
    <recommendedName>
        <fullName evidence="5">5'-deoxynucleotidase</fullName>
        <ecNumber evidence="5">3.1.3.89</ecNumber>
    </recommendedName>
</protein>
<dbReference type="SMART" id="SM00471">
    <property type="entry name" value="HDc"/>
    <property type="match status" value="1"/>
</dbReference>
<evidence type="ECO:0000256" key="1">
    <source>
        <dbReference type="ARBA" id="ARBA00001638"/>
    </source>
</evidence>
<dbReference type="Proteomes" id="UP000178272">
    <property type="component" value="Unassembled WGS sequence"/>
</dbReference>
<comment type="catalytic activity">
    <reaction evidence="1">
        <text>a 2'-deoxyribonucleoside 5'-phosphate + H2O = a 2'-deoxyribonucleoside + phosphate</text>
        <dbReference type="Rhea" id="RHEA:36167"/>
        <dbReference type="ChEBI" id="CHEBI:15377"/>
        <dbReference type="ChEBI" id="CHEBI:18274"/>
        <dbReference type="ChEBI" id="CHEBI:43474"/>
        <dbReference type="ChEBI" id="CHEBI:65317"/>
        <dbReference type="EC" id="3.1.3.89"/>
    </reaction>
</comment>
<proteinExistence type="predicted"/>
<dbReference type="SUPFAM" id="SSF109604">
    <property type="entry name" value="HD-domain/PDEase-like"/>
    <property type="match status" value="1"/>
</dbReference>
<comment type="cofactor">
    <cofactor evidence="3">
        <name>Co(2+)</name>
        <dbReference type="ChEBI" id="CHEBI:48828"/>
    </cofactor>
</comment>
<comment type="cofactor">
    <cofactor evidence="2">
        <name>Mn(2+)</name>
        <dbReference type="ChEBI" id="CHEBI:29035"/>
    </cofactor>
</comment>
<evidence type="ECO:0000256" key="5">
    <source>
        <dbReference type="ARBA" id="ARBA00012964"/>
    </source>
</evidence>
<dbReference type="PANTHER" id="PTHR11845:SF13">
    <property type="entry name" value="5'-DEOXYNUCLEOTIDASE HDDC2"/>
    <property type="match status" value="1"/>
</dbReference>
<comment type="subunit">
    <text evidence="4">Homodimer.</text>
</comment>
<dbReference type="EC" id="3.1.3.89" evidence="5"/>
<reference evidence="9 10" key="1">
    <citation type="journal article" date="2016" name="Nat. Commun.">
        <title>Thousands of microbial genomes shed light on interconnected biogeochemical processes in an aquifer system.</title>
        <authorList>
            <person name="Anantharaman K."/>
            <person name="Brown C.T."/>
            <person name="Hug L.A."/>
            <person name="Sharon I."/>
            <person name="Castelle C.J."/>
            <person name="Probst A.J."/>
            <person name="Thomas B.C."/>
            <person name="Singh A."/>
            <person name="Wilkins M.J."/>
            <person name="Karaoz U."/>
            <person name="Brodie E.L."/>
            <person name="Williams K.H."/>
            <person name="Hubbard S.S."/>
            <person name="Banfield J.F."/>
        </authorList>
    </citation>
    <scope>NUCLEOTIDE SEQUENCE [LARGE SCALE GENOMIC DNA]</scope>
</reference>
<sequence length="188" mass="21810">MVNKSTAQLITIFSKAGLLKDIKRTGWVVKGIKNAESVADHSWRMSFLVILLAPKNLNRQKLLEMSIVHDLGEIGVGDVIWERGNKVISSQEDKRSDEFKAFQLLFKNYGDSSPLDLLREFNEQKTEEAKFVKQIDKLEMALQALEYEQQGWSKKDLNEFWENSEKYLTGTSLEPLFRELEKIREKQV</sequence>
<accession>A0A1G1V5N4</accession>
<evidence type="ECO:0000256" key="4">
    <source>
        <dbReference type="ARBA" id="ARBA00011738"/>
    </source>
</evidence>
<evidence type="ECO:0000313" key="10">
    <source>
        <dbReference type="Proteomes" id="UP000178272"/>
    </source>
</evidence>
<name>A0A1G1V5N4_9BACT</name>
<gene>
    <name evidence="9" type="ORF">A3F61_01175</name>
</gene>
<evidence type="ECO:0000256" key="3">
    <source>
        <dbReference type="ARBA" id="ARBA00001941"/>
    </source>
</evidence>
<dbReference type="CDD" id="cd00077">
    <property type="entry name" value="HDc"/>
    <property type="match status" value="1"/>
</dbReference>
<evidence type="ECO:0000313" key="9">
    <source>
        <dbReference type="EMBL" id="OGY10657.1"/>
    </source>
</evidence>
<evidence type="ECO:0000256" key="6">
    <source>
        <dbReference type="ARBA" id="ARBA00022723"/>
    </source>
</evidence>
<dbReference type="GO" id="GO:0002953">
    <property type="term" value="F:5'-deoxynucleotidase activity"/>
    <property type="evidence" value="ECO:0007669"/>
    <property type="project" value="UniProtKB-EC"/>
</dbReference>
<keyword evidence="6" id="KW-0479">Metal-binding</keyword>
<dbReference type="InterPro" id="IPR039356">
    <property type="entry name" value="YfbR/HDDC2"/>
</dbReference>
<evidence type="ECO:0000256" key="7">
    <source>
        <dbReference type="ARBA" id="ARBA00022801"/>
    </source>
</evidence>
<dbReference type="InterPro" id="IPR003607">
    <property type="entry name" value="HD/PDEase_dom"/>
</dbReference>
<organism evidence="9 10">
    <name type="scientific">Candidatus Blackburnbacteria bacterium RIFCSPHIGHO2_12_FULL_41_13b</name>
    <dbReference type="NCBI Taxonomy" id="1797517"/>
    <lineage>
        <taxon>Bacteria</taxon>
        <taxon>Candidatus Blackburniibacteriota</taxon>
    </lineage>
</organism>
<dbReference type="PANTHER" id="PTHR11845">
    <property type="entry name" value="5'-DEOXYNUCLEOTIDASE HDDC2"/>
    <property type="match status" value="1"/>
</dbReference>
<dbReference type="Pfam" id="PF13023">
    <property type="entry name" value="HD_3"/>
    <property type="match status" value="1"/>
</dbReference>
<keyword evidence="7" id="KW-0378">Hydrolase</keyword>
<feature type="domain" description="HD/PDEase" evidence="8">
    <location>
        <begin position="34"/>
        <end position="150"/>
    </location>
</feature>
<dbReference type="AlphaFoldDB" id="A0A1G1V5N4"/>
<dbReference type="GO" id="GO:0005737">
    <property type="term" value="C:cytoplasm"/>
    <property type="evidence" value="ECO:0007669"/>
    <property type="project" value="TreeGrafter"/>
</dbReference>
<dbReference type="Gene3D" id="1.10.3210.10">
    <property type="entry name" value="Hypothetical protein af1432"/>
    <property type="match status" value="1"/>
</dbReference>
<evidence type="ECO:0000256" key="2">
    <source>
        <dbReference type="ARBA" id="ARBA00001936"/>
    </source>
</evidence>
<dbReference type="GO" id="GO:0046872">
    <property type="term" value="F:metal ion binding"/>
    <property type="evidence" value="ECO:0007669"/>
    <property type="project" value="UniProtKB-KW"/>
</dbReference>
<dbReference type="EMBL" id="MHCA01000052">
    <property type="protein sequence ID" value="OGY10657.1"/>
    <property type="molecule type" value="Genomic_DNA"/>
</dbReference>
<evidence type="ECO:0000259" key="8">
    <source>
        <dbReference type="SMART" id="SM00471"/>
    </source>
</evidence>